<dbReference type="PROSITE" id="PS50192">
    <property type="entry name" value="T_SNARE"/>
    <property type="match status" value="1"/>
</dbReference>
<organism evidence="6 7">
    <name type="scientific">Cucurbita argyrosperma subsp. sororia</name>
    <dbReference type="NCBI Taxonomy" id="37648"/>
    <lineage>
        <taxon>Eukaryota</taxon>
        <taxon>Viridiplantae</taxon>
        <taxon>Streptophyta</taxon>
        <taxon>Embryophyta</taxon>
        <taxon>Tracheophyta</taxon>
        <taxon>Spermatophyta</taxon>
        <taxon>Magnoliopsida</taxon>
        <taxon>eudicotyledons</taxon>
        <taxon>Gunneridae</taxon>
        <taxon>Pentapetalae</taxon>
        <taxon>rosids</taxon>
        <taxon>fabids</taxon>
        <taxon>Cucurbitales</taxon>
        <taxon>Cucurbitaceae</taxon>
        <taxon>Cucurbiteae</taxon>
        <taxon>Cucurbita</taxon>
    </lineage>
</organism>
<evidence type="ECO:0000259" key="5">
    <source>
        <dbReference type="PROSITE" id="PS50192"/>
    </source>
</evidence>
<feature type="domain" description="T-SNARE coiled-coil homology" evidence="5">
    <location>
        <begin position="703"/>
        <end position="765"/>
    </location>
</feature>
<dbReference type="Pfam" id="PF16983">
    <property type="entry name" value="MFS_MOT1"/>
    <property type="match status" value="2"/>
</dbReference>
<name>A0AAV6MQZ0_9ROSI</name>
<evidence type="ECO:0000256" key="3">
    <source>
        <dbReference type="SAM" id="MobiDB-lite"/>
    </source>
</evidence>
<feature type="transmembrane region" description="Helical" evidence="4">
    <location>
        <begin position="354"/>
        <end position="375"/>
    </location>
</feature>
<feature type="compositionally biased region" description="Low complexity" evidence="3">
    <location>
        <begin position="650"/>
        <end position="659"/>
    </location>
</feature>
<comment type="caution">
    <text evidence="6">The sequence shown here is derived from an EMBL/GenBank/DDBJ whole genome shotgun (WGS) entry which is preliminary data.</text>
</comment>
<proteinExistence type="inferred from homology"/>
<dbReference type="CDD" id="cd15844">
    <property type="entry name" value="SNARE_syntaxin5"/>
    <property type="match status" value="1"/>
</dbReference>
<feature type="transmembrane region" description="Helical" evidence="4">
    <location>
        <begin position="310"/>
        <end position="333"/>
    </location>
</feature>
<dbReference type="EMBL" id="JAGKQH010000012">
    <property type="protein sequence ID" value="KAG6585430.1"/>
    <property type="molecule type" value="Genomic_DNA"/>
</dbReference>
<feature type="transmembrane region" description="Helical" evidence="4">
    <location>
        <begin position="112"/>
        <end position="131"/>
    </location>
</feature>
<feature type="compositionally biased region" description="Polar residues" evidence="3">
    <location>
        <begin position="1"/>
        <end position="11"/>
    </location>
</feature>
<feature type="region of interest" description="Disordered" evidence="3">
    <location>
        <begin position="1"/>
        <end position="26"/>
    </location>
</feature>
<dbReference type="GO" id="GO:0015098">
    <property type="term" value="F:molybdate ion transmembrane transporter activity"/>
    <property type="evidence" value="ECO:0007669"/>
    <property type="project" value="InterPro"/>
</dbReference>
<dbReference type="InterPro" id="IPR021538">
    <property type="entry name" value="Syntaxin-5_N"/>
</dbReference>
<keyword evidence="2" id="KW-0653">Protein transport</keyword>
<sequence>MASQNRPSRSLENPPETGDPMSNASFPGRVMEKLKTNLVFRSKLAELNGAMGDLGTYIPIVLSLTLSKDLNLGTTLIFTGIYNIITGLIYGVPMPVQPMKSIAAAALADPEFGVAEIMAAGILTGGILFFLGATGLMQLVYKFIPLPVVRGIQLAQGLSFALTAVKYVRYDQNMAKSKSLDGRGWLGFDGLIPAIVCACFVIVVNGAGEEEHREEPPAEGSKREKVRKIITKLPSAFIIFLIGAASLFIRTPEVVNGVRFGPSPMSVIKITKSQLKKGFIKGTIPQLPLSILNSVIAVCKLSMDLFPGRVFTVTSLSMTVGLMNIIGCWFGGVPTCHGAGGLAGQYKFGGRSGACVAFLGAAKLLLGLVLGSSIAKVLNQFPVAILGVLLLFAGVELAMAARDMNSKEQAFVVLICTGVSLVGSSAALGFLCGMNFSLRLERFVSRVCGEFELTELKMAVKTAQSFRDRTHEFQNIAERLKKSFSSGTGTTGPSVGLKSEEQRSAVALQSEFNKRASKIGLGIHQTSQKLSKLAKLAKRTSVFDDPTMEIQELTALIKQDITTLNSAVVDLQLHCNSRHENGNMSSDTTSHSTTVVDDLKNRLMSTTKEFKEVLTMRTENLKVHENRRQLFSSTASKESTNPFMRQRPLASRSTAGASSAPPPPWAKPPTSFSKTSPGKQVDGESQPLLQQQQQQQQMVPLQDTYMQSRAEALQNVESTIHELSNIFNQLATLVSEQGEIAIRIDENMDDSLANVEGAQGALLKFMSRRNVSMPSPSSNLENASLDNSSYNRSKIGHYRSRPLIYGRILTRTTNSLNGSVWIIKLEVEERTNVEAKQGNEMQPLDSCKGFSPSTKDF</sequence>
<evidence type="ECO:0000256" key="1">
    <source>
        <dbReference type="ARBA" id="ARBA00009063"/>
    </source>
</evidence>
<dbReference type="GO" id="GO:0005484">
    <property type="term" value="F:SNAP receptor activity"/>
    <property type="evidence" value="ECO:0007669"/>
    <property type="project" value="InterPro"/>
</dbReference>
<feature type="compositionally biased region" description="Polar residues" evidence="3">
    <location>
        <begin position="629"/>
        <end position="643"/>
    </location>
</feature>
<evidence type="ECO:0000256" key="4">
    <source>
        <dbReference type="SAM" id="Phobius"/>
    </source>
</evidence>
<dbReference type="PANTHER" id="PTHR31970">
    <property type="match status" value="1"/>
</dbReference>
<accession>A0AAV6MQZ0</accession>
<feature type="transmembrane region" description="Helical" evidence="4">
    <location>
        <begin position="229"/>
        <end position="249"/>
    </location>
</feature>
<dbReference type="GO" id="GO:0006886">
    <property type="term" value="P:intracellular protein transport"/>
    <property type="evidence" value="ECO:0007669"/>
    <property type="project" value="InterPro"/>
</dbReference>
<dbReference type="InterPro" id="IPR000727">
    <property type="entry name" value="T_SNARE_dom"/>
</dbReference>
<reference evidence="6 7" key="1">
    <citation type="journal article" date="2021" name="Hortic Res">
        <title>The domestication of Cucurbita argyrosperma as revealed by the genome of its wild relative.</title>
        <authorList>
            <person name="Barrera-Redondo J."/>
            <person name="Sanchez-de la Vega G."/>
            <person name="Aguirre-Liguori J.A."/>
            <person name="Castellanos-Morales G."/>
            <person name="Gutierrez-Guerrero Y.T."/>
            <person name="Aguirre-Dugua X."/>
            <person name="Aguirre-Planter E."/>
            <person name="Tenaillon M.I."/>
            <person name="Lira-Saade R."/>
            <person name="Eguiarte L.E."/>
        </authorList>
    </citation>
    <scope>NUCLEOTIDE SEQUENCE [LARGE SCALE GENOMIC DNA]</scope>
    <source>
        <strain evidence="6">JBR-2021</strain>
    </source>
</reference>
<dbReference type="PANTHER" id="PTHR31970:SF0">
    <property type="entry name" value="MOLYBDATE TRANSPORTER 1"/>
    <property type="match status" value="1"/>
</dbReference>
<keyword evidence="4" id="KW-0472">Membrane</keyword>
<dbReference type="GO" id="GO:0016020">
    <property type="term" value="C:membrane"/>
    <property type="evidence" value="ECO:0007669"/>
    <property type="project" value="InterPro"/>
</dbReference>
<dbReference type="InterPro" id="IPR031563">
    <property type="entry name" value="MOT1/MOT2"/>
</dbReference>
<feature type="compositionally biased region" description="Low complexity" evidence="3">
    <location>
        <begin position="686"/>
        <end position="699"/>
    </location>
</feature>
<gene>
    <name evidence="6" type="primary">MOT1</name>
    <name evidence="6" type="ORF">SDJN03_18163</name>
</gene>
<protein>
    <submittedName>
        <fullName evidence="6">Molybdate transporter 1</fullName>
    </submittedName>
</protein>
<dbReference type="Proteomes" id="UP000685013">
    <property type="component" value="Chromosome 12"/>
</dbReference>
<feature type="transmembrane region" description="Helical" evidence="4">
    <location>
        <begin position="70"/>
        <end position="92"/>
    </location>
</feature>
<dbReference type="SMART" id="SM00397">
    <property type="entry name" value="t_SNARE"/>
    <property type="match status" value="1"/>
</dbReference>
<keyword evidence="4" id="KW-0812">Transmembrane</keyword>
<evidence type="ECO:0000313" key="7">
    <source>
        <dbReference type="Proteomes" id="UP000685013"/>
    </source>
</evidence>
<comment type="similarity">
    <text evidence="1">Belongs to the syntaxin family.</text>
</comment>
<dbReference type="PROSITE" id="PS00914">
    <property type="entry name" value="SYNTAXIN"/>
    <property type="match status" value="1"/>
</dbReference>
<evidence type="ECO:0000313" key="6">
    <source>
        <dbReference type="EMBL" id="KAG6585430.1"/>
    </source>
</evidence>
<feature type="region of interest" description="Disordered" evidence="3">
    <location>
        <begin position="836"/>
        <end position="857"/>
    </location>
</feature>
<keyword evidence="4" id="KW-1133">Transmembrane helix</keyword>
<feature type="non-terminal residue" evidence="6">
    <location>
        <position position="1"/>
    </location>
</feature>
<dbReference type="AlphaFoldDB" id="A0AAV6MQZ0"/>
<keyword evidence="7" id="KW-1185">Reference proteome</keyword>
<feature type="transmembrane region" description="Helical" evidence="4">
    <location>
        <begin position="381"/>
        <end position="399"/>
    </location>
</feature>
<feature type="transmembrane region" description="Helical" evidence="4">
    <location>
        <begin position="185"/>
        <end position="208"/>
    </location>
</feature>
<feature type="transmembrane region" description="Helical" evidence="4">
    <location>
        <begin position="143"/>
        <end position="165"/>
    </location>
</feature>
<feature type="transmembrane region" description="Helical" evidence="4">
    <location>
        <begin position="411"/>
        <end position="436"/>
    </location>
</feature>
<dbReference type="InterPro" id="IPR006012">
    <property type="entry name" value="Syntaxin/epimorphin_CS"/>
</dbReference>
<dbReference type="Pfam" id="PF11416">
    <property type="entry name" value="Syntaxin-5_N"/>
    <property type="match status" value="1"/>
</dbReference>
<keyword evidence="2" id="KW-0813">Transport</keyword>
<feature type="region of interest" description="Disordered" evidence="3">
    <location>
        <begin position="625"/>
        <end position="699"/>
    </location>
</feature>
<evidence type="ECO:0000256" key="2">
    <source>
        <dbReference type="ARBA" id="ARBA00022927"/>
    </source>
</evidence>